<protein>
    <recommendedName>
        <fullName evidence="12">SWI/SNF complex subunit SWI3C</fullName>
    </recommendedName>
</protein>
<keyword evidence="2" id="KW-0805">Transcription regulation</keyword>
<dbReference type="PANTHER" id="PTHR12802">
    <property type="entry name" value="SWI/SNF COMPLEX-RELATED"/>
    <property type="match status" value="1"/>
</dbReference>
<dbReference type="InterPro" id="IPR001005">
    <property type="entry name" value="SANT/Myb"/>
</dbReference>
<reference evidence="10" key="1">
    <citation type="submission" date="2023-04" db="EMBL/GenBank/DDBJ databases">
        <authorList>
            <person name="Vijverberg K."/>
            <person name="Xiong W."/>
            <person name="Schranz E."/>
        </authorList>
    </citation>
    <scope>NUCLEOTIDE SEQUENCE</scope>
</reference>
<dbReference type="FunFam" id="1.10.10.60:FF:000014">
    <property type="entry name" value="SWI/SNF complex subunit SMARCC2 isoform C"/>
    <property type="match status" value="1"/>
</dbReference>
<dbReference type="PROSITE" id="PS50090">
    <property type="entry name" value="MYB_LIKE"/>
    <property type="match status" value="1"/>
</dbReference>
<keyword evidence="4" id="KW-0804">Transcription</keyword>
<dbReference type="CDD" id="cd00167">
    <property type="entry name" value="SANT"/>
    <property type="match status" value="1"/>
</dbReference>
<evidence type="ECO:0000256" key="1">
    <source>
        <dbReference type="ARBA" id="ARBA00022473"/>
    </source>
</evidence>
<keyword evidence="5" id="KW-0539">Nucleus</keyword>
<dbReference type="InterPro" id="IPR032451">
    <property type="entry name" value="SMARCC_C"/>
</dbReference>
<feature type="domain" description="SANT" evidence="9">
    <location>
        <begin position="402"/>
        <end position="453"/>
    </location>
</feature>
<proteinExistence type="predicted"/>
<dbReference type="Pfam" id="PF00249">
    <property type="entry name" value="Myb_DNA-binding"/>
    <property type="match status" value="1"/>
</dbReference>
<dbReference type="Gene3D" id="1.10.10.10">
    <property type="entry name" value="Winged helix-like DNA-binding domain superfamily/Winged helix DNA-binding domain"/>
    <property type="match status" value="1"/>
</dbReference>
<evidence type="ECO:0000256" key="5">
    <source>
        <dbReference type="ARBA" id="ARBA00023242"/>
    </source>
</evidence>
<evidence type="ECO:0000313" key="10">
    <source>
        <dbReference type="EMBL" id="CAI9291459.1"/>
    </source>
</evidence>
<dbReference type="InterPro" id="IPR007526">
    <property type="entry name" value="SWIRM"/>
</dbReference>
<sequence>MPASSSETRNRWRKRKRGEQSRKPRPQPQHQHDDDDEDYEEEDDVDLDQQNQHPEFEDDHSNSPDPTAATGAVTEVISDGAVRISTFPSVIKHTVNQHHYSVIQSVARERACRAGDSSNGGMNCVFLENISHGQLQALSAMPKDAPALTGGDSEGSFVITPPPIMEGRGVVKRYGSDRVHVVPMHADWFSPTTVNRLERQAVPHFFSGKSPDHTPEKYMDCRNRIVAKYMENPAMRLSASECHSFLAGVDADDVTRVVRFLENWGVINYCAAPPNHHEPRNEGSYLTEDSKGELKVPATALRSIDSLIQFDKPRCRIKATDIYPELAVDSDETSDLDTRIRELLSENKCNHCSKSLGIVYYQSLKEIESLLCLNCYNEGEFVAGHSSLDFIKVDSTKDYGDLEADSWTNQETLLLLEAMELFNENWVEIAEHVGTKSKAQCILHFVRLSIDETPLENLEVPTASNLPNGNSCAKPQSYANGKASVIEDSEFEERLPFEKSGNPVMSQVAFLASAVGPRVAAACAHASLAALSEDDHLGDLENDESGSENRVNSENMNGRADTRNPIQEKESEGGSSNITPEKMRDAVRAGLAAAATKAKLFADHEEREIQRLSANIINHQLKRLELKLKQFAEVESLLIKECEQLERARQRVSAERALTISSQFGPPAGGGTTVNRPTGMPGVGSSLVNNTAGPSRQPVSVSGSPGQPFISGFPSNHHPQMSHSQQQQPMFGMGPRLPLSAINPSPSSAAHPMLRPVSGSRTGFDDIDYVANLAYALCCGHDISFIIIAFGKRPFELLIKKHLDNDAM</sequence>
<keyword evidence="11" id="KW-1185">Reference proteome</keyword>
<name>A0AA36ECS7_LACSI</name>
<dbReference type="Pfam" id="PF04433">
    <property type="entry name" value="SWIRM"/>
    <property type="match status" value="1"/>
</dbReference>
<dbReference type="GO" id="GO:0005634">
    <property type="term" value="C:nucleus"/>
    <property type="evidence" value="ECO:0007669"/>
    <property type="project" value="UniProtKB-ARBA"/>
</dbReference>
<dbReference type="InterPro" id="IPR009057">
    <property type="entry name" value="Homeodomain-like_sf"/>
</dbReference>
<dbReference type="PANTHER" id="PTHR12802:SF61">
    <property type="entry name" value="SWI_SNF COMPLEX SUBUNIT SWI3C"/>
    <property type="match status" value="1"/>
</dbReference>
<dbReference type="InterPro" id="IPR017884">
    <property type="entry name" value="SANT_dom"/>
</dbReference>
<evidence type="ECO:0000259" key="9">
    <source>
        <dbReference type="PROSITE" id="PS51293"/>
    </source>
</evidence>
<feature type="compositionally biased region" description="Basic and acidic residues" evidence="6">
    <location>
        <begin position="560"/>
        <end position="572"/>
    </location>
</feature>
<dbReference type="InterPro" id="IPR036388">
    <property type="entry name" value="WH-like_DNA-bd_sf"/>
</dbReference>
<keyword evidence="3" id="KW-0238">DNA-binding</keyword>
<feature type="domain" description="SWIRM" evidence="8">
    <location>
        <begin position="180"/>
        <end position="278"/>
    </location>
</feature>
<dbReference type="SMART" id="SM00717">
    <property type="entry name" value="SANT"/>
    <property type="match status" value="1"/>
</dbReference>
<evidence type="ECO:0000256" key="3">
    <source>
        <dbReference type="ARBA" id="ARBA00023125"/>
    </source>
</evidence>
<keyword evidence="1" id="KW-0217">Developmental protein</keyword>
<evidence type="ECO:0000259" key="7">
    <source>
        <dbReference type="PROSITE" id="PS50090"/>
    </source>
</evidence>
<evidence type="ECO:0000256" key="6">
    <source>
        <dbReference type="SAM" id="MobiDB-lite"/>
    </source>
</evidence>
<evidence type="ECO:0000256" key="4">
    <source>
        <dbReference type="ARBA" id="ARBA00023163"/>
    </source>
</evidence>
<feature type="domain" description="Myb-like" evidence="7">
    <location>
        <begin position="399"/>
        <end position="449"/>
    </location>
</feature>
<dbReference type="Pfam" id="PF16495">
    <property type="entry name" value="SWIRM-assoc_1"/>
    <property type="match status" value="1"/>
</dbReference>
<feature type="region of interest" description="Disordered" evidence="6">
    <location>
        <begin position="535"/>
        <end position="581"/>
    </location>
</feature>
<evidence type="ECO:0000313" key="11">
    <source>
        <dbReference type="Proteomes" id="UP001177003"/>
    </source>
</evidence>
<evidence type="ECO:0000259" key="8">
    <source>
        <dbReference type="PROSITE" id="PS50934"/>
    </source>
</evidence>
<evidence type="ECO:0008006" key="12">
    <source>
        <dbReference type="Google" id="ProtNLM"/>
    </source>
</evidence>
<feature type="region of interest" description="Disordered" evidence="6">
    <location>
        <begin position="1"/>
        <end position="69"/>
    </location>
</feature>
<organism evidence="10 11">
    <name type="scientific">Lactuca saligna</name>
    <name type="common">Willowleaf lettuce</name>
    <dbReference type="NCBI Taxonomy" id="75948"/>
    <lineage>
        <taxon>Eukaryota</taxon>
        <taxon>Viridiplantae</taxon>
        <taxon>Streptophyta</taxon>
        <taxon>Embryophyta</taxon>
        <taxon>Tracheophyta</taxon>
        <taxon>Spermatophyta</taxon>
        <taxon>Magnoliopsida</taxon>
        <taxon>eudicotyledons</taxon>
        <taxon>Gunneridae</taxon>
        <taxon>Pentapetalae</taxon>
        <taxon>asterids</taxon>
        <taxon>campanulids</taxon>
        <taxon>Asterales</taxon>
        <taxon>Asteraceae</taxon>
        <taxon>Cichorioideae</taxon>
        <taxon>Cichorieae</taxon>
        <taxon>Lactucinae</taxon>
        <taxon>Lactuca</taxon>
    </lineage>
</organism>
<dbReference type="SUPFAM" id="SSF46689">
    <property type="entry name" value="Homeodomain-like"/>
    <property type="match status" value="2"/>
</dbReference>
<dbReference type="PROSITE" id="PS50934">
    <property type="entry name" value="SWIRM"/>
    <property type="match status" value="1"/>
</dbReference>
<gene>
    <name evidence="10" type="ORF">LSALG_LOCUS30597</name>
</gene>
<feature type="compositionally biased region" description="Acidic residues" evidence="6">
    <location>
        <begin position="34"/>
        <end position="47"/>
    </location>
</feature>
<dbReference type="Gene3D" id="1.10.10.60">
    <property type="entry name" value="Homeodomain-like"/>
    <property type="match status" value="1"/>
</dbReference>
<dbReference type="Proteomes" id="UP001177003">
    <property type="component" value="Chromosome 6"/>
</dbReference>
<dbReference type="AlphaFoldDB" id="A0AA36ECS7"/>
<dbReference type="FunFam" id="1.10.10.10:FF:000020">
    <property type="entry name" value="SWI/SNF complex subunit SMARCC2 isoform c"/>
    <property type="match status" value="1"/>
</dbReference>
<dbReference type="GO" id="GO:0003677">
    <property type="term" value="F:DNA binding"/>
    <property type="evidence" value="ECO:0007669"/>
    <property type="project" value="UniProtKB-KW"/>
</dbReference>
<dbReference type="EMBL" id="OX465082">
    <property type="protein sequence ID" value="CAI9291459.1"/>
    <property type="molecule type" value="Genomic_DNA"/>
</dbReference>
<dbReference type="PROSITE" id="PS51293">
    <property type="entry name" value="SANT"/>
    <property type="match status" value="1"/>
</dbReference>
<accession>A0AA36ECS7</accession>
<evidence type="ECO:0000256" key="2">
    <source>
        <dbReference type="ARBA" id="ARBA00023015"/>
    </source>
</evidence>